<evidence type="ECO:0000259" key="1">
    <source>
        <dbReference type="Pfam" id="PF18545"/>
    </source>
</evidence>
<protein>
    <recommendedName>
        <fullName evidence="1">Halobacterial output domain-containing protein</fullName>
    </recommendedName>
</protein>
<evidence type="ECO:0000313" key="2">
    <source>
        <dbReference type="EMBL" id="MCL9817681.1"/>
    </source>
</evidence>
<dbReference type="RefSeq" id="WP_250584951.1">
    <property type="nucleotide sequence ID" value="NZ_JAKRVX010000005.1"/>
</dbReference>
<dbReference type="InterPro" id="IPR040624">
    <property type="entry name" value="HalOD1"/>
</dbReference>
<dbReference type="Pfam" id="PF18545">
    <property type="entry name" value="HalOD1"/>
    <property type="match status" value="1"/>
</dbReference>
<organism evidence="2 3">
    <name type="scientific">Natronocalculus amylovorans</name>
    <dbReference type="NCBI Taxonomy" id="2917812"/>
    <lineage>
        <taxon>Archaea</taxon>
        <taxon>Methanobacteriati</taxon>
        <taxon>Methanobacteriota</taxon>
        <taxon>Stenosarchaea group</taxon>
        <taxon>Halobacteria</taxon>
        <taxon>Halobacteriales</taxon>
        <taxon>Haloferacaceae</taxon>
        <taxon>Natronocalculus</taxon>
    </lineage>
</organism>
<dbReference type="AlphaFoldDB" id="A0AAE3FYL1"/>
<dbReference type="Proteomes" id="UP001203207">
    <property type="component" value="Unassembled WGS sequence"/>
</dbReference>
<reference evidence="2" key="2">
    <citation type="submission" date="2022-02" db="EMBL/GenBank/DDBJ databases">
        <authorList>
            <person name="Elcheninov A.G."/>
            <person name="Sorokin D.Y."/>
            <person name="Kublanov I.V."/>
        </authorList>
    </citation>
    <scope>NUCLEOTIDE SEQUENCE</scope>
    <source>
        <strain evidence="2">AArc-St2</strain>
    </source>
</reference>
<comment type="caution">
    <text evidence="2">The sequence shown here is derived from an EMBL/GenBank/DDBJ whole genome shotgun (WGS) entry which is preliminary data.</text>
</comment>
<sequence>MTENIATTIVETVAANENVEPTDLPPLHYSIDTDALARVVETGATRVEFEYVRYTVVVSNTEITVQ</sequence>
<keyword evidence="3" id="KW-1185">Reference proteome</keyword>
<feature type="domain" description="Halobacterial output" evidence="1">
    <location>
        <begin position="3"/>
        <end position="65"/>
    </location>
</feature>
<proteinExistence type="predicted"/>
<name>A0AAE3FYL1_9EURY</name>
<accession>A0AAE3FYL1</accession>
<evidence type="ECO:0000313" key="3">
    <source>
        <dbReference type="Proteomes" id="UP001203207"/>
    </source>
</evidence>
<reference evidence="2" key="1">
    <citation type="journal article" date="2022" name="Syst. Appl. Microbiol.">
        <title>Natronocalculus amylovorans gen. nov., sp. nov., and Natranaeroarchaeum aerophilus sp. nov., dominant culturable amylolytic natronoarchaea from hypersaline soda lakes in southwestern Siberia.</title>
        <authorList>
            <person name="Sorokin D.Y."/>
            <person name="Elcheninov A.G."/>
            <person name="Khizhniak T.V."/>
            <person name="Koenen M."/>
            <person name="Bale N.J."/>
            <person name="Damste J.S.S."/>
            <person name="Kublanov I.V."/>
        </authorList>
    </citation>
    <scope>NUCLEOTIDE SEQUENCE</scope>
    <source>
        <strain evidence="2">AArc-St2</strain>
    </source>
</reference>
<gene>
    <name evidence="2" type="ORF">AArcSt2_12060</name>
</gene>
<dbReference type="EMBL" id="JAKRVX010000005">
    <property type="protein sequence ID" value="MCL9817681.1"/>
    <property type="molecule type" value="Genomic_DNA"/>
</dbReference>